<accession>A0A150R010</accession>
<dbReference type="AlphaFoldDB" id="A0A150R010"/>
<feature type="transmembrane region" description="Helical" evidence="1">
    <location>
        <begin position="230"/>
        <end position="249"/>
    </location>
</feature>
<dbReference type="RefSeq" id="WP_061605694.1">
    <property type="nucleotide sequence ID" value="NZ_JEMA01000184.1"/>
</dbReference>
<evidence type="ECO:0008006" key="4">
    <source>
        <dbReference type="Google" id="ProtNLM"/>
    </source>
</evidence>
<feature type="transmembrane region" description="Helical" evidence="1">
    <location>
        <begin position="199"/>
        <end position="218"/>
    </location>
</feature>
<keyword evidence="1" id="KW-0812">Transmembrane</keyword>
<feature type="transmembrane region" description="Helical" evidence="1">
    <location>
        <begin position="168"/>
        <end position="187"/>
    </location>
</feature>
<feature type="transmembrane region" description="Helical" evidence="1">
    <location>
        <begin position="83"/>
        <end position="101"/>
    </location>
</feature>
<dbReference type="OrthoDB" id="8114804at2"/>
<dbReference type="EMBL" id="JEMA01000184">
    <property type="protein sequence ID" value="KYF73564.1"/>
    <property type="molecule type" value="Genomic_DNA"/>
</dbReference>
<proteinExistence type="predicted"/>
<protein>
    <recommendedName>
        <fullName evidence="4">EamA domain-containing protein</fullName>
    </recommendedName>
</protein>
<feature type="transmembrane region" description="Helical" evidence="1">
    <location>
        <begin position="137"/>
        <end position="156"/>
    </location>
</feature>
<dbReference type="Proteomes" id="UP000075260">
    <property type="component" value="Unassembled WGS sequence"/>
</dbReference>
<name>A0A150R010_SORCE</name>
<keyword evidence="1" id="KW-0472">Membrane</keyword>
<evidence type="ECO:0000313" key="2">
    <source>
        <dbReference type="EMBL" id="KYF73564.1"/>
    </source>
</evidence>
<comment type="caution">
    <text evidence="2">The sequence shown here is derived from an EMBL/GenBank/DDBJ whole genome shotgun (WGS) entry which is preliminary data.</text>
</comment>
<feature type="transmembrane region" description="Helical" evidence="1">
    <location>
        <begin position="284"/>
        <end position="305"/>
    </location>
</feature>
<evidence type="ECO:0000256" key="1">
    <source>
        <dbReference type="SAM" id="Phobius"/>
    </source>
</evidence>
<organism evidence="2 3">
    <name type="scientific">Sorangium cellulosum</name>
    <name type="common">Polyangium cellulosum</name>
    <dbReference type="NCBI Taxonomy" id="56"/>
    <lineage>
        <taxon>Bacteria</taxon>
        <taxon>Pseudomonadati</taxon>
        <taxon>Myxococcota</taxon>
        <taxon>Polyangia</taxon>
        <taxon>Polyangiales</taxon>
        <taxon>Polyangiaceae</taxon>
        <taxon>Sorangium</taxon>
    </lineage>
</organism>
<keyword evidence="1" id="KW-1133">Transmembrane helix</keyword>
<sequence length="314" mass="33604">MTTASAALGRPSPRVDTAGVVAVGAFSLFSAGLDVYAGNVLQRIDPMLLMFLCFTSAWAVFTARELLRRSRFVAIALERPSDVLALNLTTAVTWVGLFYALKYVEPALVNGISVAIGPICTILLGRYLRRQSRVLQIEWCCAAGIFITVLVLSWSSIARAPVSGARTLLGLVSGVASGVFAAGSLIYSKRLSERGLSASAIMSVRFLLLIGVTFALSRAAIGGSLVRLDIMIPALSLSLIGIVFPLYLLQVGIQRLEPVSVALIVTAAPILTFLLQMLDDRIAFSLTSLALIVLITLLVSTSVVARYKMERSPR</sequence>
<reference evidence="2 3" key="1">
    <citation type="submission" date="2014-02" db="EMBL/GenBank/DDBJ databases">
        <title>The small core and large imbalanced accessory genome model reveals a collaborative survival strategy of Sorangium cellulosum strains in nature.</title>
        <authorList>
            <person name="Han K."/>
            <person name="Peng R."/>
            <person name="Blom J."/>
            <person name="Li Y.-Z."/>
        </authorList>
    </citation>
    <scope>NUCLEOTIDE SEQUENCE [LARGE SCALE GENOMIC DNA]</scope>
    <source>
        <strain evidence="2 3">So0008-312</strain>
    </source>
</reference>
<gene>
    <name evidence="2" type="ORF">BE15_27135</name>
</gene>
<evidence type="ECO:0000313" key="3">
    <source>
        <dbReference type="Proteomes" id="UP000075260"/>
    </source>
</evidence>
<feature type="transmembrane region" description="Helical" evidence="1">
    <location>
        <begin position="107"/>
        <end position="125"/>
    </location>
</feature>
<feature type="transmembrane region" description="Helical" evidence="1">
    <location>
        <begin position="261"/>
        <end position="278"/>
    </location>
</feature>
<feature type="transmembrane region" description="Helical" evidence="1">
    <location>
        <begin position="20"/>
        <end position="38"/>
    </location>
</feature>
<feature type="transmembrane region" description="Helical" evidence="1">
    <location>
        <begin position="44"/>
        <end position="63"/>
    </location>
</feature>